<comment type="caution">
    <text evidence="13">The sequence shown here is derived from an EMBL/GenBank/DDBJ whole genome shotgun (WGS) entry which is preliminary data.</text>
</comment>
<feature type="domain" description="PPM-type phosphatase" evidence="12">
    <location>
        <begin position="23"/>
        <end position="341"/>
    </location>
</feature>
<dbReference type="InterPro" id="IPR000222">
    <property type="entry name" value="PP2C_BS"/>
</dbReference>
<dbReference type="InterPro" id="IPR036457">
    <property type="entry name" value="PPM-type-like_dom_sf"/>
</dbReference>
<evidence type="ECO:0000256" key="10">
    <source>
        <dbReference type="RuleBase" id="RU003465"/>
    </source>
</evidence>
<evidence type="ECO:0000256" key="6">
    <source>
        <dbReference type="ARBA" id="ARBA00022801"/>
    </source>
</evidence>
<evidence type="ECO:0000256" key="4">
    <source>
        <dbReference type="ARBA" id="ARBA00013081"/>
    </source>
</evidence>
<evidence type="ECO:0000256" key="3">
    <source>
        <dbReference type="ARBA" id="ARBA00006702"/>
    </source>
</evidence>
<evidence type="ECO:0000259" key="12">
    <source>
        <dbReference type="PROSITE" id="PS51746"/>
    </source>
</evidence>
<dbReference type="AlphaFoldDB" id="A0AAV5QN60"/>
<evidence type="ECO:0000256" key="5">
    <source>
        <dbReference type="ARBA" id="ARBA00022723"/>
    </source>
</evidence>
<feature type="compositionally biased region" description="Basic and acidic residues" evidence="11">
    <location>
        <begin position="475"/>
        <end position="488"/>
    </location>
</feature>
<organism evidence="13 14">
    <name type="scientific">Saccharomycopsis crataegensis</name>
    <dbReference type="NCBI Taxonomy" id="43959"/>
    <lineage>
        <taxon>Eukaryota</taxon>
        <taxon>Fungi</taxon>
        <taxon>Dikarya</taxon>
        <taxon>Ascomycota</taxon>
        <taxon>Saccharomycotina</taxon>
        <taxon>Saccharomycetes</taxon>
        <taxon>Saccharomycopsidaceae</taxon>
        <taxon>Saccharomycopsis</taxon>
    </lineage>
</organism>
<gene>
    <name evidence="13" type="ORF">DASC09_034990</name>
</gene>
<protein>
    <recommendedName>
        <fullName evidence="4">protein-serine/threonine phosphatase</fullName>
        <ecNumber evidence="4">3.1.3.16</ecNumber>
    </recommendedName>
</protein>
<comment type="cofactor">
    <cofactor evidence="2">
        <name>Mg(2+)</name>
        <dbReference type="ChEBI" id="CHEBI:18420"/>
    </cofactor>
</comment>
<comment type="similarity">
    <text evidence="3 10">Belongs to the PP2C family.</text>
</comment>
<feature type="region of interest" description="Disordered" evidence="11">
    <location>
        <begin position="65"/>
        <end position="91"/>
    </location>
</feature>
<dbReference type="GO" id="GO:0046872">
    <property type="term" value="F:metal ion binding"/>
    <property type="evidence" value="ECO:0007669"/>
    <property type="project" value="UniProtKB-KW"/>
</dbReference>
<dbReference type="GO" id="GO:0004722">
    <property type="term" value="F:protein serine/threonine phosphatase activity"/>
    <property type="evidence" value="ECO:0007669"/>
    <property type="project" value="UniProtKB-EC"/>
</dbReference>
<dbReference type="GeneID" id="90074149"/>
<keyword evidence="6 10" id="KW-0378">Hydrolase</keyword>
<proteinExistence type="inferred from homology"/>
<dbReference type="InterPro" id="IPR015655">
    <property type="entry name" value="PP2C"/>
</dbReference>
<evidence type="ECO:0000313" key="13">
    <source>
        <dbReference type="EMBL" id="GMM36174.1"/>
    </source>
</evidence>
<dbReference type="PANTHER" id="PTHR13832">
    <property type="entry name" value="PROTEIN PHOSPHATASE 2C"/>
    <property type="match status" value="1"/>
</dbReference>
<evidence type="ECO:0000256" key="8">
    <source>
        <dbReference type="ARBA" id="ARBA00023211"/>
    </source>
</evidence>
<feature type="region of interest" description="Disordered" evidence="11">
    <location>
        <begin position="449"/>
        <end position="488"/>
    </location>
</feature>
<evidence type="ECO:0000313" key="14">
    <source>
        <dbReference type="Proteomes" id="UP001360560"/>
    </source>
</evidence>
<comment type="cofactor">
    <cofactor evidence="1">
        <name>Mn(2+)</name>
        <dbReference type="ChEBI" id="CHEBI:29035"/>
    </cofactor>
</comment>
<keyword evidence="8" id="KW-0464">Manganese</keyword>
<evidence type="ECO:0000256" key="2">
    <source>
        <dbReference type="ARBA" id="ARBA00001946"/>
    </source>
</evidence>
<name>A0AAV5QN60_9ASCO</name>
<evidence type="ECO:0000256" key="1">
    <source>
        <dbReference type="ARBA" id="ARBA00001936"/>
    </source>
</evidence>
<dbReference type="InterPro" id="IPR001932">
    <property type="entry name" value="PPM-type_phosphatase-like_dom"/>
</dbReference>
<dbReference type="PROSITE" id="PS51746">
    <property type="entry name" value="PPM_2"/>
    <property type="match status" value="1"/>
</dbReference>
<accession>A0AAV5QN60</accession>
<keyword evidence="14" id="KW-1185">Reference proteome</keyword>
<comment type="catalytic activity">
    <reaction evidence="9">
        <text>O-phospho-L-threonyl-[protein] + H2O = L-threonyl-[protein] + phosphate</text>
        <dbReference type="Rhea" id="RHEA:47004"/>
        <dbReference type="Rhea" id="RHEA-COMP:11060"/>
        <dbReference type="Rhea" id="RHEA-COMP:11605"/>
        <dbReference type="ChEBI" id="CHEBI:15377"/>
        <dbReference type="ChEBI" id="CHEBI:30013"/>
        <dbReference type="ChEBI" id="CHEBI:43474"/>
        <dbReference type="ChEBI" id="CHEBI:61977"/>
        <dbReference type="EC" id="3.1.3.16"/>
    </reaction>
    <physiologicalReaction direction="left-to-right" evidence="9">
        <dbReference type="Rhea" id="RHEA:47005"/>
    </physiologicalReaction>
</comment>
<dbReference type="EC" id="3.1.3.16" evidence="4"/>
<dbReference type="PANTHER" id="PTHR13832:SF565">
    <property type="entry name" value="AT28366P-RELATED"/>
    <property type="match status" value="1"/>
</dbReference>
<evidence type="ECO:0000256" key="9">
    <source>
        <dbReference type="ARBA" id="ARBA00048832"/>
    </source>
</evidence>
<dbReference type="SUPFAM" id="SSF81606">
    <property type="entry name" value="PP2C-like"/>
    <property type="match status" value="1"/>
</dbReference>
<feature type="compositionally biased region" description="Acidic residues" evidence="11">
    <location>
        <begin position="68"/>
        <end position="77"/>
    </location>
</feature>
<dbReference type="Gene3D" id="3.60.40.10">
    <property type="entry name" value="PPM-type phosphatase domain"/>
    <property type="match status" value="1"/>
</dbReference>
<feature type="compositionally biased region" description="Acidic residues" evidence="11">
    <location>
        <begin position="460"/>
        <end position="474"/>
    </location>
</feature>
<evidence type="ECO:0000256" key="11">
    <source>
        <dbReference type="SAM" id="MobiDB-lite"/>
    </source>
</evidence>
<dbReference type="RefSeq" id="XP_064853170.1">
    <property type="nucleotide sequence ID" value="XM_064997098.1"/>
</dbReference>
<keyword evidence="5" id="KW-0479">Metal-binding</keyword>
<keyword evidence="7 10" id="KW-0904">Protein phosphatase</keyword>
<dbReference type="PROSITE" id="PS01032">
    <property type="entry name" value="PPM_1"/>
    <property type="match status" value="1"/>
</dbReference>
<dbReference type="Proteomes" id="UP001360560">
    <property type="component" value="Unassembled WGS sequence"/>
</dbReference>
<dbReference type="SMART" id="SM00332">
    <property type="entry name" value="PP2Cc"/>
    <property type="match status" value="1"/>
</dbReference>
<reference evidence="13 14" key="1">
    <citation type="journal article" date="2023" name="Elife">
        <title>Identification of key yeast species and microbe-microbe interactions impacting larval growth of Drosophila in the wild.</title>
        <authorList>
            <person name="Mure A."/>
            <person name="Sugiura Y."/>
            <person name="Maeda R."/>
            <person name="Honda K."/>
            <person name="Sakurai N."/>
            <person name="Takahashi Y."/>
            <person name="Watada M."/>
            <person name="Katoh T."/>
            <person name="Gotoh A."/>
            <person name="Gotoh Y."/>
            <person name="Taniguchi I."/>
            <person name="Nakamura K."/>
            <person name="Hayashi T."/>
            <person name="Katayama T."/>
            <person name="Uemura T."/>
            <person name="Hattori Y."/>
        </authorList>
    </citation>
    <scope>NUCLEOTIDE SEQUENCE [LARGE SCALE GENOMIC DNA]</scope>
    <source>
        <strain evidence="13 14">SC-9</strain>
    </source>
</reference>
<dbReference type="EMBL" id="BTFZ01000011">
    <property type="protein sequence ID" value="GMM36174.1"/>
    <property type="molecule type" value="Genomic_DNA"/>
</dbReference>
<evidence type="ECO:0000256" key="7">
    <source>
        <dbReference type="ARBA" id="ARBA00022912"/>
    </source>
</evidence>
<dbReference type="CDD" id="cd00143">
    <property type="entry name" value="PP2Cc"/>
    <property type="match status" value="1"/>
</dbReference>
<dbReference type="Pfam" id="PF00481">
    <property type="entry name" value="PP2C"/>
    <property type="match status" value="1"/>
</dbReference>
<sequence>MGQFLSQPVTEKHSEDGGDEFLKFGLSSMQGWRVSMEDSHSTILDLNKVKSYKQIAQGIYDSVTVTANDDDDDDTEADKESTDCAPTPKDVDTSVTTEIQFDEQVSFFAVFDGHGGSRVALFSGEHLPQILRDHSELIQKKQYAKALQDSFLACDRAILDDPAMKNDSSGCAATSILCTPSKLVCANSGDSRIVLSIDGQAKAMSYDHKPSNEGEKARIVAAGGFVDVGRVNGNLALSRCIGDFDFKKSPNLPPEEQIVTAFPDIIEHTLDYAHDEFIILACDGIWDCLTSQQCVELVRRGIHERLSLTEISEKIIDVCVAPNSMGTGIGCDNMSIIVVAILDGKSLDQWYDDIIAKEGTPISEPFNEIRKQIFKTELGPNEHLQQDMQATGEEAFEEETPGLGDTGITQSLSQLLSSSVATFQDGTYYIDTSNSSSILASLGILPGSEFADAEGHEMDREIDEEDDEDEEEEESSKVEEIEVAEEKK</sequence>